<dbReference type="AlphaFoldDB" id="A0A4Q7DHH1"/>
<keyword evidence="2" id="KW-0547">Nucleotide-binding</keyword>
<dbReference type="InterPro" id="IPR027417">
    <property type="entry name" value="P-loop_NTPase"/>
</dbReference>
<comment type="similarity">
    <text evidence="1">Belongs to the MobA/MobL family.</text>
</comment>
<dbReference type="InterPro" id="IPR014136">
    <property type="entry name" value="TraA_Ti"/>
</dbReference>
<dbReference type="EMBL" id="SCFB01000011">
    <property type="protein sequence ID" value="RZI45485.1"/>
    <property type="molecule type" value="Genomic_DNA"/>
</dbReference>
<dbReference type="SUPFAM" id="SSF52540">
    <property type="entry name" value="P-loop containing nucleoside triphosphate hydrolases"/>
    <property type="match status" value="3"/>
</dbReference>
<evidence type="ECO:0000313" key="9">
    <source>
        <dbReference type="Proteomes" id="UP000293550"/>
    </source>
</evidence>
<feature type="domain" description="MobA/MobL protein" evidence="7">
    <location>
        <begin position="19"/>
        <end position="250"/>
    </location>
</feature>
<keyword evidence="3" id="KW-0067">ATP-binding</keyword>
<evidence type="ECO:0000256" key="6">
    <source>
        <dbReference type="SAM" id="MobiDB-lite"/>
    </source>
</evidence>
<keyword evidence="4" id="KW-0184">Conjugation</keyword>
<evidence type="ECO:0000259" key="7">
    <source>
        <dbReference type="Pfam" id="PF03389"/>
    </source>
</evidence>
<feature type="coiled-coil region" evidence="5">
    <location>
        <begin position="600"/>
        <end position="627"/>
    </location>
</feature>
<dbReference type="GO" id="GO:0005524">
    <property type="term" value="F:ATP binding"/>
    <property type="evidence" value="ECO:0007669"/>
    <property type="project" value="UniProtKB-KW"/>
</dbReference>
<evidence type="ECO:0000256" key="5">
    <source>
        <dbReference type="SAM" id="Coils"/>
    </source>
</evidence>
<sequence>MSMAQYHLTIKNISRADGRNAVKSAAYRHGKNFTCESVGETFYYGKKKDVEHCEVSVPENAPEWAKCLTKMDAHEASQKLWNAVEVIEKRKDARLSKEVEFSLPHEMNKEKRLDLARSFIQETFTSKGMIADWCVHNHFDEKDGIEKPHVHVMLTTRVLKEDPTVSMGVEGREGQNDFLIYKGICFGEKDRSWNDKKLVQEIRQSWELFANKHLEKAGLDIRIDHRSYEAQGIEFDPQPKLGKGPEEMHSRGISVSRLEDLERVKQANKKLIIKDPGLVLDYITRQKSVFTRQDIARVLNRYVDDVEEFQILLGRVEASSQLVKVYDRVGVASVDPQKLTTKGMIALERSLMKQSHMLKEKESSGVASVTQSSVIQGMNEQMGRCLSSDQVRAIYHMTDAGQLKVVVGYAGAGKSTCLKVAKQIWENEGYRVLGAAPTGKAADNLEGIGIASKTLHKWQYEWSMVRETIGEGDILVVDEAGMVDSRRLQALLRQSLQHGFKVVLIGDPEQLSPIEAGCGLRTLMDKAGFVEINTIQRQGTAWQREATAQLATKQTGLALKAYAEKGCVHLVADAKEQLITAYAAQMATKLREEALDCVILAHTNRDVKDLNERARQVARESSRLLGEDHLLTVSRYNTDDHLVPPSDPLPPKITWQTKSFARGDQIVFLRNDYGIGVKNGQFGVIQKIDEGMLQVELQDRRVLRFDLSLYSSFDHGYATTLHKSQGDTVERTFLYASGGMDRHLTYVGLSRHSQEVHIYADKTDFKHEEHLFRALSRDNPKENVFDYRLEPVGLQPEISVEQSYSPVETVEVMSPLFPEPEQSLEPFEPLRTTPYQFHQWHREATSHLQAKNTRDALEIYDEKGCLHWVEKSQDKLVEDYVTRMGTRLREEALDGVILTQTTQGARLMNDSVRIAARKSERLYGTDHLLKVVGFIGREEKAFAVGEQIVFLKDDETIGVKAGQFGVIQKIDTENLKVELQNLQDVVVPLSSYRAFDYGYAITVEHAADSKIARTFLYVDRRMHPHALYAGLSRHTNEAHIYANTASFKSKSHLFEHVSSYKPYTELDLGIPTPQDWVPSAAQPSRHRHESILQKVSEKMAIHSEHDLVAVFMQLDEKIDSFPYPLKITPAESKQEESLMKLSREVSFHISKDPDLMKKVNNLGLGSRIERQASDYSISQSPEKVRERSLGFGKGRGMGRGMGMWPR</sequence>
<accession>A0A4Q7DHH1</accession>
<evidence type="ECO:0000256" key="3">
    <source>
        <dbReference type="ARBA" id="ARBA00022840"/>
    </source>
</evidence>
<dbReference type="NCBIfam" id="TIGR02768">
    <property type="entry name" value="TraA_Ti"/>
    <property type="match status" value="1"/>
</dbReference>
<dbReference type="Gene3D" id="3.40.50.300">
    <property type="entry name" value="P-loop containing nucleotide triphosphate hydrolases"/>
    <property type="match status" value="3"/>
</dbReference>
<dbReference type="CDD" id="cd18809">
    <property type="entry name" value="SF1_C_RecD"/>
    <property type="match status" value="1"/>
</dbReference>
<dbReference type="PANTHER" id="PTHR43788">
    <property type="entry name" value="DNA2/NAM7 HELICASE FAMILY MEMBER"/>
    <property type="match status" value="1"/>
</dbReference>
<dbReference type="GO" id="GO:0003678">
    <property type="term" value="F:DNA helicase activity"/>
    <property type="evidence" value="ECO:0007669"/>
    <property type="project" value="UniProtKB-ARBA"/>
</dbReference>
<comment type="caution">
    <text evidence="8">The sequence shown here is derived from an EMBL/GenBank/DDBJ whole genome shotgun (WGS) entry which is preliminary data.</text>
</comment>
<dbReference type="Pfam" id="PF03389">
    <property type="entry name" value="MobA_MobL"/>
    <property type="match status" value="1"/>
</dbReference>
<dbReference type="Gene3D" id="3.30.930.30">
    <property type="match status" value="1"/>
</dbReference>
<evidence type="ECO:0000256" key="4">
    <source>
        <dbReference type="ARBA" id="ARBA00022971"/>
    </source>
</evidence>
<evidence type="ECO:0000256" key="2">
    <source>
        <dbReference type="ARBA" id="ARBA00022741"/>
    </source>
</evidence>
<dbReference type="PANTHER" id="PTHR43788:SF6">
    <property type="entry name" value="DNA HELICASE B"/>
    <property type="match status" value="1"/>
</dbReference>
<keyword evidence="5" id="KW-0175">Coiled coil</keyword>
<dbReference type="Gene3D" id="2.30.30.940">
    <property type="match status" value="2"/>
</dbReference>
<dbReference type="InterPro" id="IPR005053">
    <property type="entry name" value="MobA_MobL"/>
</dbReference>
<protein>
    <submittedName>
        <fullName evidence="8">Ti-type conjugative transfer relaxase TraA</fullName>
    </submittedName>
</protein>
<gene>
    <name evidence="8" type="primary">traA</name>
    <name evidence="8" type="ORF">EQU50_06995</name>
</gene>
<evidence type="ECO:0000256" key="1">
    <source>
        <dbReference type="ARBA" id="ARBA00010873"/>
    </source>
</evidence>
<evidence type="ECO:0000313" key="8">
    <source>
        <dbReference type="EMBL" id="RZI45485.1"/>
    </source>
</evidence>
<name>A0A4Q7DHH1_9PROT</name>
<proteinExistence type="inferred from homology"/>
<reference evidence="8 9" key="1">
    <citation type="submission" date="2018-10" db="EMBL/GenBank/DDBJ databases">
        <title>An updated phylogeny of the Alphaproteobacteria reveals that the parasitic Rickettsiales and Holosporales have independent origins.</title>
        <authorList>
            <person name="Munoz-Gomez S.A."/>
            <person name="Hess S."/>
            <person name="Burger G."/>
            <person name="Lang B.F."/>
            <person name="Susko E."/>
            <person name="Slamovits C.H."/>
            <person name="Roger A.J."/>
        </authorList>
    </citation>
    <scope>NUCLEOTIDE SEQUENCE [LARGE SCALE GENOMIC DNA]</scope>
    <source>
        <strain evidence="8">HOLO01</strain>
    </source>
</reference>
<dbReference type="OrthoDB" id="98563at2"/>
<dbReference type="InterPro" id="IPR050534">
    <property type="entry name" value="Coronavir_polyprotein_1ab"/>
</dbReference>
<dbReference type="CDD" id="cd17933">
    <property type="entry name" value="DEXSc_RecD-like"/>
    <property type="match status" value="1"/>
</dbReference>
<organism evidence="8 9">
    <name type="scientific">Candidatus Finniella inopinata</name>
    <dbReference type="NCBI Taxonomy" id="1696036"/>
    <lineage>
        <taxon>Bacteria</taxon>
        <taxon>Pseudomonadati</taxon>
        <taxon>Pseudomonadota</taxon>
        <taxon>Alphaproteobacteria</taxon>
        <taxon>Holosporales</taxon>
        <taxon>Candidatus Paracaedibacteraceae</taxon>
        <taxon>Candidatus Finniella</taxon>
    </lineage>
</organism>
<dbReference type="Proteomes" id="UP000293550">
    <property type="component" value="Unassembled WGS sequence"/>
</dbReference>
<dbReference type="Pfam" id="PF13604">
    <property type="entry name" value="AAA_30"/>
    <property type="match status" value="1"/>
</dbReference>
<keyword evidence="9" id="KW-1185">Reference proteome</keyword>
<feature type="region of interest" description="Disordered" evidence="6">
    <location>
        <begin position="1173"/>
        <end position="1196"/>
    </location>
</feature>